<dbReference type="Gramene" id="evm.model.06.447">
    <property type="protein sequence ID" value="cds.evm.model.06.447"/>
    <property type="gene ID" value="evm.TU.06.447"/>
</dbReference>
<protein>
    <recommendedName>
        <fullName evidence="3">Reverse transcriptase Ty1/copia-type domain-containing protein</fullName>
    </recommendedName>
</protein>
<dbReference type="EMBL" id="UZAU01000564">
    <property type="status" value="NOT_ANNOTATED_CDS"/>
    <property type="molecule type" value="Genomic_DNA"/>
</dbReference>
<evidence type="ECO:0000313" key="1">
    <source>
        <dbReference type="EnsemblPlants" id="cds.evm.model.06.447"/>
    </source>
</evidence>
<dbReference type="EnsemblPlants" id="evm.model.06.447">
    <property type="protein sequence ID" value="cds.evm.model.06.447"/>
    <property type="gene ID" value="evm.TU.06.447"/>
</dbReference>
<dbReference type="AlphaFoldDB" id="A0A803PYF0"/>
<reference evidence="1" key="2">
    <citation type="submission" date="2021-03" db="UniProtKB">
        <authorList>
            <consortium name="EnsemblPlants"/>
        </authorList>
    </citation>
    <scope>IDENTIFICATION</scope>
</reference>
<proteinExistence type="predicted"/>
<accession>A0A803PYF0</accession>
<reference evidence="1" key="1">
    <citation type="submission" date="2018-11" db="EMBL/GenBank/DDBJ databases">
        <authorList>
            <person name="Grassa J C."/>
        </authorList>
    </citation>
    <scope>NUCLEOTIDE SEQUENCE [LARGE SCALE GENOMIC DNA]</scope>
</reference>
<organism evidence="1 2">
    <name type="scientific">Cannabis sativa</name>
    <name type="common">Hemp</name>
    <name type="synonym">Marijuana</name>
    <dbReference type="NCBI Taxonomy" id="3483"/>
    <lineage>
        <taxon>Eukaryota</taxon>
        <taxon>Viridiplantae</taxon>
        <taxon>Streptophyta</taxon>
        <taxon>Embryophyta</taxon>
        <taxon>Tracheophyta</taxon>
        <taxon>Spermatophyta</taxon>
        <taxon>Magnoliopsida</taxon>
        <taxon>eudicotyledons</taxon>
        <taxon>Gunneridae</taxon>
        <taxon>Pentapetalae</taxon>
        <taxon>rosids</taxon>
        <taxon>fabids</taxon>
        <taxon>Rosales</taxon>
        <taxon>Cannabaceae</taxon>
        <taxon>Cannabis</taxon>
    </lineage>
</organism>
<name>A0A803PYF0_CANSA</name>
<evidence type="ECO:0000313" key="2">
    <source>
        <dbReference type="Proteomes" id="UP000596661"/>
    </source>
</evidence>
<evidence type="ECO:0008006" key="3">
    <source>
        <dbReference type="Google" id="ProtNLM"/>
    </source>
</evidence>
<sequence length="111" mass="12853">MIVEPSSNTKTKIVIHMTLMEEDEEITNQIDQSHQSLMWNATYVIDCSLVAYEVAAKESKWRKAMDAEIVAIERNNTWELMELPKGQKTIGVKWVYKTKLKENGEIDKHKA</sequence>
<dbReference type="Proteomes" id="UP000596661">
    <property type="component" value="Chromosome 6"/>
</dbReference>
<keyword evidence="2" id="KW-1185">Reference proteome</keyword>